<dbReference type="SUPFAM" id="SSF53335">
    <property type="entry name" value="S-adenosyl-L-methionine-dependent methyltransferases"/>
    <property type="match status" value="1"/>
</dbReference>
<dbReference type="GO" id="GO:0032259">
    <property type="term" value="P:methylation"/>
    <property type="evidence" value="ECO:0007669"/>
    <property type="project" value="UniProtKB-KW"/>
</dbReference>
<accession>A0A7W5FVC0</accession>
<proteinExistence type="predicted"/>
<dbReference type="Pfam" id="PF13578">
    <property type="entry name" value="Methyltransf_24"/>
    <property type="match status" value="1"/>
</dbReference>
<dbReference type="EMBL" id="JACHXD010000011">
    <property type="protein sequence ID" value="MBB3120845.1"/>
    <property type="molecule type" value="Genomic_DNA"/>
</dbReference>
<reference evidence="1 2" key="1">
    <citation type="submission" date="2020-08" db="EMBL/GenBank/DDBJ databases">
        <title>Genomic Encyclopedia of Type Strains, Phase III (KMG-III): the genomes of soil and plant-associated and newly described type strains.</title>
        <authorList>
            <person name="Whitman W."/>
        </authorList>
    </citation>
    <scope>NUCLEOTIDE SEQUENCE [LARGE SCALE GENOMIC DNA]</scope>
    <source>
        <strain evidence="1 2">CECT 8897</strain>
    </source>
</reference>
<protein>
    <submittedName>
        <fullName evidence="1">SAM-dependent methyltransferase</fullName>
    </submittedName>
</protein>
<dbReference type="AlphaFoldDB" id="A0A7W5FVC0"/>
<keyword evidence="1" id="KW-0808">Transferase</keyword>
<comment type="caution">
    <text evidence="1">The sequence shown here is derived from an EMBL/GenBank/DDBJ whole genome shotgun (WGS) entry which is preliminary data.</text>
</comment>
<gene>
    <name evidence="1" type="ORF">FHS03_003915</name>
</gene>
<dbReference type="RefSeq" id="WP_183442595.1">
    <property type="nucleotide sequence ID" value="NZ_JACHXD010000011.1"/>
</dbReference>
<keyword evidence="2" id="KW-1185">Reference proteome</keyword>
<keyword evidence="1" id="KW-0489">Methyltransferase</keyword>
<sequence length="361" mass="38398">MSPSAPVLIFPAGMPRALAYLEHCRRHGLAAIGASSLAYDTAQAHYPAWLHLPYIHEPQFAAALRAQIQAHGVGGIFTPHPVVWSALQRLAQEGALPVPLLNPWPLAEELAPFHAAQVQADRCAHLPPELASSVAARPALARGELVALFRHAHAIPGMCDNDKIAALASIARHAVAGDVVEIGSAYGKSAFVLNRLARLYGIGPTLCVDPWSGSAAVQHDAGGLVDACLPHYDYAEMLRAFEAHLLPYAAGDLNYLRLPSVEAAARYRQQRTVTSAAFGRTDYGGRIALLHIDGNHSAPAVAADVAAWTGYLAPGGWLILDDYRWPFGDGPRQAGDAWLAAHAARVAAAFVMGGALFIQLQ</sequence>
<dbReference type="GO" id="GO:0008168">
    <property type="term" value="F:methyltransferase activity"/>
    <property type="evidence" value="ECO:0007669"/>
    <property type="project" value="UniProtKB-KW"/>
</dbReference>
<evidence type="ECO:0000313" key="2">
    <source>
        <dbReference type="Proteomes" id="UP000541535"/>
    </source>
</evidence>
<evidence type="ECO:0000313" key="1">
    <source>
        <dbReference type="EMBL" id="MBB3120845.1"/>
    </source>
</evidence>
<dbReference type="Proteomes" id="UP000541535">
    <property type="component" value="Unassembled WGS sequence"/>
</dbReference>
<dbReference type="Gene3D" id="3.40.50.150">
    <property type="entry name" value="Vaccinia Virus protein VP39"/>
    <property type="match status" value="1"/>
</dbReference>
<dbReference type="InterPro" id="IPR029063">
    <property type="entry name" value="SAM-dependent_MTases_sf"/>
</dbReference>
<name>A0A7W5FVC0_9BURK</name>
<organism evidence="1 2">
    <name type="scientific">Pseudoduganella violacea</name>
    <dbReference type="NCBI Taxonomy" id="1715466"/>
    <lineage>
        <taxon>Bacteria</taxon>
        <taxon>Pseudomonadati</taxon>
        <taxon>Pseudomonadota</taxon>
        <taxon>Betaproteobacteria</taxon>
        <taxon>Burkholderiales</taxon>
        <taxon>Oxalobacteraceae</taxon>
        <taxon>Telluria group</taxon>
        <taxon>Pseudoduganella</taxon>
    </lineage>
</organism>